<name>A0AA36AFC7_OCTVU</name>
<evidence type="ECO:0000313" key="1">
    <source>
        <dbReference type="EMBL" id="CAI9715074.1"/>
    </source>
</evidence>
<dbReference type="Proteomes" id="UP001162480">
    <property type="component" value="Chromosome 1"/>
</dbReference>
<protein>
    <submittedName>
        <fullName evidence="1">Uncharacterized protein</fullName>
    </submittedName>
</protein>
<dbReference type="EMBL" id="OX597814">
    <property type="protein sequence ID" value="CAI9715074.1"/>
    <property type="molecule type" value="Genomic_DNA"/>
</dbReference>
<sequence length="94" mass="11112">MGEVQKLKVWHKHFDGIVADKWNMIRKEVKGKYALEIKSFRIVMHDGNTGHQEWTNLFLQIQSGLDEVMTYKKHCGDIDEHYKYCNSRASTLKK</sequence>
<reference evidence="1" key="1">
    <citation type="submission" date="2023-08" db="EMBL/GenBank/DDBJ databases">
        <authorList>
            <person name="Alioto T."/>
            <person name="Alioto T."/>
            <person name="Gomez Garrido J."/>
        </authorList>
    </citation>
    <scope>NUCLEOTIDE SEQUENCE</scope>
</reference>
<evidence type="ECO:0000313" key="2">
    <source>
        <dbReference type="Proteomes" id="UP001162480"/>
    </source>
</evidence>
<organism evidence="1 2">
    <name type="scientific">Octopus vulgaris</name>
    <name type="common">Common octopus</name>
    <dbReference type="NCBI Taxonomy" id="6645"/>
    <lineage>
        <taxon>Eukaryota</taxon>
        <taxon>Metazoa</taxon>
        <taxon>Spiralia</taxon>
        <taxon>Lophotrochozoa</taxon>
        <taxon>Mollusca</taxon>
        <taxon>Cephalopoda</taxon>
        <taxon>Coleoidea</taxon>
        <taxon>Octopodiformes</taxon>
        <taxon>Octopoda</taxon>
        <taxon>Incirrata</taxon>
        <taxon>Octopodidae</taxon>
        <taxon>Octopus</taxon>
    </lineage>
</organism>
<proteinExistence type="predicted"/>
<keyword evidence="2" id="KW-1185">Reference proteome</keyword>
<accession>A0AA36AFC7</accession>
<dbReference type="AlphaFoldDB" id="A0AA36AFC7"/>
<gene>
    <name evidence="1" type="ORF">OCTVUL_1B016752</name>
</gene>